<dbReference type="AlphaFoldDB" id="A0A7V2WVL4"/>
<sequence>MKKHYYLKKHSVNPNKQKGATLFTALMILIALTIVGISSTRMSILDIKVSKNDEQQMMLYQEAENALKKITKPIKLYEWIEARRADSSAHGIDDINTAHLKAKTNITNLNTEYACVGKGGAVSIGPEVPFCGLYDFHIDINKKGTGSRDIHHRGAGKEMPHNGGSF</sequence>
<feature type="domain" description="Type 4 fimbrial biogenesis protein PilX N-terminal" evidence="3">
    <location>
        <begin position="18"/>
        <end position="64"/>
    </location>
</feature>
<accession>A0A7V2WVL4</accession>
<feature type="transmembrane region" description="Helical" evidence="2">
    <location>
        <begin position="20"/>
        <end position="38"/>
    </location>
</feature>
<comment type="caution">
    <text evidence="4">The sequence shown here is derived from an EMBL/GenBank/DDBJ whole genome shotgun (WGS) entry which is preliminary data.</text>
</comment>
<evidence type="ECO:0000256" key="1">
    <source>
        <dbReference type="SAM" id="MobiDB-lite"/>
    </source>
</evidence>
<evidence type="ECO:0000256" key="2">
    <source>
        <dbReference type="SAM" id="Phobius"/>
    </source>
</evidence>
<dbReference type="InterPro" id="IPR025746">
    <property type="entry name" value="PilX_N_dom"/>
</dbReference>
<protein>
    <recommendedName>
        <fullName evidence="3">Type 4 fimbrial biogenesis protein PilX N-terminal domain-containing protein</fullName>
    </recommendedName>
</protein>
<keyword evidence="2" id="KW-1133">Transmembrane helix</keyword>
<feature type="region of interest" description="Disordered" evidence="1">
    <location>
        <begin position="147"/>
        <end position="166"/>
    </location>
</feature>
<evidence type="ECO:0000313" key="4">
    <source>
        <dbReference type="EMBL" id="HFC93248.1"/>
    </source>
</evidence>
<gene>
    <name evidence="4" type="ORF">ENJ51_10615</name>
</gene>
<reference evidence="4" key="1">
    <citation type="journal article" date="2020" name="mSystems">
        <title>Genome- and Community-Level Interaction Insights into Carbon Utilization and Element Cycling Functions of Hydrothermarchaeota in Hydrothermal Sediment.</title>
        <authorList>
            <person name="Zhou Z."/>
            <person name="Liu Y."/>
            <person name="Xu W."/>
            <person name="Pan J."/>
            <person name="Luo Z.H."/>
            <person name="Li M."/>
        </authorList>
    </citation>
    <scope>NUCLEOTIDE SEQUENCE [LARGE SCALE GENOMIC DNA]</scope>
    <source>
        <strain evidence="4">HyVt-493</strain>
    </source>
</reference>
<dbReference type="EMBL" id="DRMS01000399">
    <property type="protein sequence ID" value="HFC93248.1"/>
    <property type="molecule type" value="Genomic_DNA"/>
</dbReference>
<keyword evidence="2" id="KW-0472">Membrane</keyword>
<proteinExistence type="predicted"/>
<dbReference type="Proteomes" id="UP000885750">
    <property type="component" value="Unassembled WGS sequence"/>
</dbReference>
<organism evidence="4">
    <name type="scientific">Leucothrix mucor</name>
    <dbReference type="NCBI Taxonomy" id="45248"/>
    <lineage>
        <taxon>Bacteria</taxon>
        <taxon>Pseudomonadati</taxon>
        <taxon>Pseudomonadota</taxon>
        <taxon>Gammaproteobacteria</taxon>
        <taxon>Thiotrichales</taxon>
        <taxon>Thiotrichaceae</taxon>
        <taxon>Leucothrix</taxon>
    </lineage>
</organism>
<evidence type="ECO:0000259" key="3">
    <source>
        <dbReference type="Pfam" id="PF14341"/>
    </source>
</evidence>
<dbReference type="Pfam" id="PF14341">
    <property type="entry name" value="PilX_N"/>
    <property type="match status" value="1"/>
</dbReference>
<name>A0A7V2WVL4_LEUMU</name>
<keyword evidence="2" id="KW-0812">Transmembrane</keyword>